<sequence>MDIEWTRFSDLSVSSGFLLIAVLVLWAAVAVVMYWAFMSGSTSMNEDVKFKYVEDDKPITR</sequence>
<dbReference type="RefSeq" id="WP_011197264.1">
    <property type="nucleotide sequence ID" value="NZ_JACSIR010000063.1"/>
</dbReference>
<keyword evidence="1" id="KW-0812">Transmembrane</keyword>
<proteinExistence type="predicted"/>
<evidence type="ECO:0000256" key="1">
    <source>
        <dbReference type="SAM" id="Phobius"/>
    </source>
</evidence>
<gene>
    <name evidence="2" type="ORF">CWE10_07215</name>
</gene>
<accession>A0A953I0A7</accession>
<organism evidence="2 3">
    <name type="scientific">Symbiobacterium thermophilum</name>
    <dbReference type="NCBI Taxonomy" id="2734"/>
    <lineage>
        <taxon>Bacteria</taxon>
        <taxon>Bacillati</taxon>
        <taxon>Bacillota</taxon>
        <taxon>Clostridia</taxon>
        <taxon>Eubacteriales</taxon>
        <taxon>Symbiobacteriaceae</taxon>
        <taxon>Symbiobacterium</taxon>
    </lineage>
</organism>
<dbReference type="AlphaFoldDB" id="A0A953I0A7"/>
<evidence type="ECO:0000313" key="2">
    <source>
        <dbReference type="EMBL" id="MBY6276002.1"/>
    </source>
</evidence>
<reference evidence="2" key="1">
    <citation type="submission" date="2017-11" db="EMBL/GenBank/DDBJ databases">
        <title>Three new genomes from thermophilic consortium.</title>
        <authorList>
            <person name="Quaggio R."/>
            <person name="Amgarten D."/>
            <person name="Setubal J.C."/>
        </authorList>
    </citation>
    <scope>NUCLEOTIDE SEQUENCE</scope>
    <source>
        <strain evidence="2">ZCTH01-B2</strain>
    </source>
</reference>
<feature type="transmembrane region" description="Helical" evidence="1">
    <location>
        <begin position="16"/>
        <end position="37"/>
    </location>
</feature>
<name>A0A953I0A7_SYMTR</name>
<protein>
    <submittedName>
        <fullName evidence="2">Uncharacterized protein</fullName>
    </submittedName>
</protein>
<comment type="caution">
    <text evidence="2">The sequence shown here is derived from an EMBL/GenBank/DDBJ whole genome shotgun (WGS) entry which is preliminary data.</text>
</comment>
<evidence type="ECO:0000313" key="3">
    <source>
        <dbReference type="Proteomes" id="UP000732377"/>
    </source>
</evidence>
<dbReference type="Proteomes" id="UP000732377">
    <property type="component" value="Unassembled WGS sequence"/>
</dbReference>
<keyword evidence="1" id="KW-1133">Transmembrane helix</keyword>
<dbReference type="EMBL" id="PIUK01000052">
    <property type="protein sequence ID" value="MBY6276002.1"/>
    <property type="molecule type" value="Genomic_DNA"/>
</dbReference>
<keyword evidence="1" id="KW-0472">Membrane</keyword>